<dbReference type="EMBL" id="UGQT01000001">
    <property type="protein sequence ID" value="STZ60861.1"/>
    <property type="molecule type" value="Genomic_DNA"/>
</dbReference>
<sequence>MTLAPRVVLVHRRTELDDALARHGTHGQASFFLTSRGRDIGELETRHALNDAALKAVSAAIPAVWRRGRVERADLSRFLFEPEDVVVVVGQDGLVANTAKYLDGQPVLGINPDPERNPGVLVPHSPVAAPSLISRALDPRSDVELRAMVQAHTDDGQRLLALNEIFIGHAGHQTARYTVALGDGRAEAQASSGLIVSTGTGATGWCRSIWMQRHSSVALPQPVEPRLAWFVREAWPSPATGTTLTEGELSDSSLAISVESDRLVAFGDGIDADALSLSWGQRVTVRLSDRRLRLLY</sequence>
<dbReference type="GO" id="GO:0003951">
    <property type="term" value="F:NAD+ kinase activity"/>
    <property type="evidence" value="ECO:0007669"/>
    <property type="project" value="InterPro"/>
</dbReference>
<keyword evidence="1" id="KW-0808">Transferase</keyword>
<reference evidence="1 2" key="1">
    <citation type="submission" date="2018-06" db="EMBL/GenBank/DDBJ databases">
        <authorList>
            <consortium name="Pathogen Informatics"/>
            <person name="Doyle S."/>
        </authorList>
    </citation>
    <scope>NUCLEOTIDE SEQUENCE [LARGE SCALE GENOMIC DNA]</scope>
    <source>
        <strain evidence="1 2">NCTC10821</strain>
    </source>
</reference>
<evidence type="ECO:0000313" key="1">
    <source>
        <dbReference type="EMBL" id="STZ60861.1"/>
    </source>
</evidence>
<keyword evidence="1" id="KW-0418">Kinase</keyword>
<proteinExistence type="predicted"/>
<protein>
    <submittedName>
        <fullName evidence="1">Inorganic polyphosphate/ATP-NAD kinase</fullName>
    </submittedName>
</protein>
<dbReference type="SUPFAM" id="SSF111331">
    <property type="entry name" value="NAD kinase/diacylglycerol kinase-like"/>
    <property type="match status" value="1"/>
</dbReference>
<dbReference type="Gene3D" id="3.40.50.10330">
    <property type="entry name" value="Probable inorganic polyphosphate/atp-NAD kinase, domain 1"/>
    <property type="match status" value="1"/>
</dbReference>
<dbReference type="OrthoDB" id="1889537at2"/>
<dbReference type="InterPro" id="IPR017438">
    <property type="entry name" value="ATP-NAD_kinase_N"/>
</dbReference>
<dbReference type="PANTHER" id="PTHR13158">
    <property type="match status" value="1"/>
</dbReference>
<gene>
    <name evidence="1" type="ORF">NCTC10821_04405</name>
</gene>
<keyword evidence="2" id="KW-1185">Reference proteome</keyword>
<name>A0A378TJ76_9MYCO</name>
<dbReference type="GO" id="GO:0019674">
    <property type="term" value="P:NAD+ metabolic process"/>
    <property type="evidence" value="ECO:0007669"/>
    <property type="project" value="InterPro"/>
</dbReference>
<dbReference type="InterPro" id="IPR017437">
    <property type="entry name" value="ATP-NAD_kinase_PpnK-typ_C"/>
</dbReference>
<dbReference type="RefSeq" id="WP_115279925.1">
    <property type="nucleotide sequence ID" value="NZ_AP022600.1"/>
</dbReference>
<accession>A0A378TJ76</accession>
<organism evidence="1 2">
    <name type="scientific">Mycolicibacterium tokaiense</name>
    <dbReference type="NCBI Taxonomy" id="39695"/>
    <lineage>
        <taxon>Bacteria</taxon>
        <taxon>Bacillati</taxon>
        <taxon>Actinomycetota</taxon>
        <taxon>Actinomycetes</taxon>
        <taxon>Mycobacteriales</taxon>
        <taxon>Mycobacteriaceae</taxon>
        <taxon>Mycolicibacterium</taxon>
    </lineage>
</organism>
<evidence type="ECO:0000313" key="2">
    <source>
        <dbReference type="Proteomes" id="UP000254978"/>
    </source>
</evidence>
<dbReference type="PANTHER" id="PTHR13158:SF5">
    <property type="entry name" value="NAD KINASE 2, MITOCHONDRIAL"/>
    <property type="match status" value="1"/>
</dbReference>
<dbReference type="Proteomes" id="UP000254978">
    <property type="component" value="Unassembled WGS sequence"/>
</dbReference>
<dbReference type="AlphaFoldDB" id="A0A378TJ76"/>
<dbReference type="InterPro" id="IPR016064">
    <property type="entry name" value="NAD/diacylglycerol_kinase_sf"/>
</dbReference>
<dbReference type="Gene3D" id="2.60.200.30">
    <property type="entry name" value="Probable inorganic polyphosphate/atp-NAD kinase, domain 2"/>
    <property type="match status" value="1"/>
</dbReference>